<protein>
    <submittedName>
        <fullName evidence="5">Ankyrin repeat domain-containing protein 54</fullName>
    </submittedName>
</protein>
<dbReference type="InParanoid" id="A0A067QZM4"/>
<keyword evidence="2 3" id="KW-0040">ANK repeat</keyword>
<dbReference type="AlphaFoldDB" id="A0A067QZM4"/>
<dbReference type="eggNOG" id="KOG0504">
    <property type="taxonomic scope" value="Eukaryota"/>
</dbReference>
<feature type="repeat" description="ANK" evidence="3">
    <location>
        <begin position="158"/>
        <end position="185"/>
    </location>
</feature>
<evidence type="ECO:0000256" key="1">
    <source>
        <dbReference type="ARBA" id="ARBA00022737"/>
    </source>
</evidence>
<dbReference type="InterPro" id="IPR002110">
    <property type="entry name" value="Ankyrin_rpt"/>
</dbReference>
<feature type="repeat" description="ANK" evidence="3">
    <location>
        <begin position="219"/>
        <end position="251"/>
    </location>
</feature>
<dbReference type="InterPro" id="IPR051637">
    <property type="entry name" value="Ank_repeat_dom-contain_49"/>
</dbReference>
<dbReference type="PANTHER" id="PTHR24180">
    <property type="entry name" value="CYCLIN-DEPENDENT KINASE INHIBITOR 2C-RELATED"/>
    <property type="match status" value="1"/>
</dbReference>
<dbReference type="Gene3D" id="1.25.40.20">
    <property type="entry name" value="Ankyrin repeat-containing domain"/>
    <property type="match status" value="2"/>
</dbReference>
<evidence type="ECO:0000256" key="4">
    <source>
        <dbReference type="SAM" id="MobiDB-lite"/>
    </source>
</evidence>
<dbReference type="OrthoDB" id="496981at2759"/>
<dbReference type="SMART" id="SM00248">
    <property type="entry name" value="ANK"/>
    <property type="match status" value="3"/>
</dbReference>
<feature type="repeat" description="ANK" evidence="3">
    <location>
        <begin position="186"/>
        <end position="218"/>
    </location>
</feature>
<evidence type="ECO:0000313" key="5">
    <source>
        <dbReference type="EMBL" id="KDR14976.1"/>
    </source>
</evidence>
<dbReference type="Pfam" id="PF12796">
    <property type="entry name" value="Ank_2"/>
    <property type="match status" value="1"/>
</dbReference>
<gene>
    <name evidence="5" type="ORF">L798_10667</name>
</gene>
<dbReference type="PROSITE" id="PS50297">
    <property type="entry name" value="ANK_REP_REGION"/>
    <property type="match status" value="2"/>
</dbReference>
<dbReference type="EMBL" id="KK852854">
    <property type="protein sequence ID" value="KDR14976.1"/>
    <property type="molecule type" value="Genomic_DNA"/>
</dbReference>
<dbReference type="Proteomes" id="UP000027135">
    <property type="component" value="Unassembled WGS sequence"/>
</dbReference>
<name>A0A067QZM4_ZOONE</name>
<proteinExistence type="predicted"/>
<feature type="region of interest" description="Disordered" evidence="4">
    <location>
        <begin position="16"/>
        <end position="37"/>
    </location>
</feature>
<evidence type="ECO:0000313" key="6">
    <source>
        <dbReference type="Proteomes" id="UP000027135"/>
    </source>
</evidence>
<keyword evidence="1" id="KW-0677">Repeat</keyword>
<dbReference type="STRING" id="136037.A0A067QZM4"/>
<dbReference type="PROSITE" id="PS50088">
    <property type="entry name" value="ANK_REPEAT"/>
    <property type="match status" value="3"/>
</dbReference>
<keyword evidence="6" id="KW-1185">Reference proteome</keyword>
<dbReference type="PANTHER" id="PTHR24180:SF45">
    <property type="entry name" value="POLY [ADP-RIBOSE] POLYMERASE TANKYRASE"/>
    <property type="match status" value="1"/>
</dbReference>
<evidence type="ECO:0000256" key="3">
    <source>
        <dbReference type="PROSITE-ProRule" id="PRU00023"/>
    </source>
</evidence>
<organism evidence="5 6">
    <name type="scientific">Zootermopsis nevadensis</name>
    <name type="common">Dampwood termite</name>
    <dbReference type="NCBI Taxonomy" id="136037"/>
    <lineage>
        <taxon>Eukaryota</taxon>
        <taxon>Metazoa</taxon>
        <taxon>Ecdysozoa</taxon>
        <taxon>Arthropoda</taxon>
        <taxon>Hexapoda</taxon>
        <taxon>Insecta</taxon>
        <taxon>Pterygota</taxon>
        <taxon>Neoptera</taxon>
        <taxon>Polyneoptera</taxon>
        <taxon>Dictyoptera</taxon>
        <taxon>Blattodea</taxon>
        <taxon>Blattoidea</taxon>
        <taxon>Termitoidae</taxon>
        <taxon>Termopsidae</taxon>
        <taxon>Zootermopsis</taxon>
    </lineage>
</organism>
<evidence type="ECO:0000256" key="2">
    <source>
        <dbReference type="ARBA" id="ARBA00023043"/>
    </source>
</evidence>
<sequence length="351" mass="39070">MERELFFDLVPSKTSVDSGVDTGNDSNDSHTTFDSQSGRYIPGEYFRTFEIPIPNSSVKNPNTNTTREEANGSVEVGEHGKIESLQFHQPVHKASLKVDLPAGLAFCNVQPSSLGIGNGYGDKDCVIHDEVQRKIRLRRMLRHNRWSELKKSIDKHILHQAVSTNNVDRVAALLSSGVNPNSVDHQHRSPLHLAACRGYCDVVRLLLDRGANPNIKDYLGNTPLHLAACTSNVAVVTLLLKAGTDVSSIDRFGRSPLQLAKSKLRLLQMNFPSTENSNLKEEVQQVIEMMYTYLYKRGQETEAELLDAFSSRLTLSHTREEVQTGMRDLLASLASLSLDKTTSDHKKCTDN</sequence>
<reference evidence="5 6" key="1">
    <citation type="journal article" date="2014" name="Nat. Commun.">
        <title>Molecular traces of alternative social organization in a termite genome.</title>
        <authorList>
            <person name="Terrapon N."/>
            <person name="Li C."/>
            <person name="Robertson H.M."/>
            <person name="Ji L."/>
            <person name="Meng X."/>
            <person name="Booth W."/>
            <person name="Chen Z."/>
            <person name="Childers C.P."/>
            <person name="Glastad K.M."/>
            <person name="Gokhale K."/>
            <person name="Gowin J."/>
            <person name="Gronenberg W."/>
            <person name="Hermansen R.A."/>
            <person name="Hu H."/>
            <person name="Hunt B.G."/>
            <person name="Huylmans A.K."/>
            <person name="Khalil S.M."/>
            <person name="Mitchell R.D."/>
            <person name="Munoz-Torres M.C."/>
            <person name="Mustard J.A."/>
            <person name="Pan H."/>
            <person name="Reese J.T."/>
            <person name="Scharf M.E."/>
            <person name="Sun F."/>
            <person name="Vogel H."/>
            <person name="Xiao J."/>
            <person name="Yang W."/>
            <person name="Yang Z."/>
            <person name="Yang Z."/>
            <person name="Zhou J."/>
            <person name="Zhu J."/>
            <person name="Brent C.S."/>
            <person name="Elsik C.G."/>
            <person name="Goodisman M.A."/>
            <person name="Liberles D.A."/>
            <person name="Roe R.M."/>
            <person name="Vargo E.L."/>
            <person name="Vilcinskas A."/>
            <person name="Wang J."/>
            <person name="Bornberg-Bauer E."/>
            <person name="Korb J."/>
            <person name="Zhang G."/>
            <person name="Liebig J."/>
        </authorList>
    </citation>
    <scope>NUCLEOTIDE SEQUENCE [LARGE SCALE GENOMIC DNA]</scope>
    <source>
        <tissue evidence="5">Whole organism</tissue>
    </source>
</reference>
<dbReference type="SUPFAM" id="SSF48403">
    <property type="entry name" value="Ankyrin repeat"/>
    <property type="match status" value="1"/>
</dbReference>
<accession>A0A067QZM4</accession>
<dbReference type="InterPro" id="IPR036770">
    <property type="entry name" value="Ankyrin_rpt-contain_sf"/>
</dbReference>